<dbReference type="Proteomes" id="UP000663889">
    <property type="component" value="Unassembled WGS sequence"/>
</dbReference>
<protein>
    <submittedName>
        <fullName evidence="5">Uncharacterized protein</fullName>
    </submittedName>
</protein>
<dbReference type="Proteomes" id="UP000663836">
    <property type="component" value="Unassembled WGS sequence"/>
</dbReference>
<evidence type="ECO:0000313" key="8">
    <source>
        <dbReference type="Proteomes" id="UP000663836"/>
    </source>
</evidence>
<feature type="region of interest" description="Disordered" evidence="1">
    <location>
        <begin position="1"/>
        <end position="22"/>
    </location>
</feature>
<dbReference type="Proteomes" id="UP000663882">
    <property type="component" value="Unassembled WGS sequence"/>
</dbReference>
<evidence type="ECO:0000313" key="7">
    <source>
        <dbReference type="EMBL" id="CAF3692604.1"/>
    </source>
</evidence>
<comment type="caution">
    <text evidence="5">The sequence shown here is derived from an EMBL/GenBank/DDBJ whole genome shotgun (WGS) entry which is preliminary data.</text>
</comment>
<feature type="compositionally biased region" description="Polar residues" evidence="1">
    <location>
        <begin position="1"/>
        <end position="18"/>
    </location>
</feature>
<organism evidence="5 8">
    <name type="scientific">Rotaria sordida</name>
    <dbReference type="NCBI Taxonomy" id="392033"/>
    <lineage>
        <taxon>Eukaryota</taxon>
        <taxon>Metazoa</taxon>
        <taxon>Spiralia</taxon>
        <taxon>Gnathifera</taxon>
        <taxon>Rotifera</taxon>
        <taxon>Eurotatoria</taxon>
        <taxon>Bdelloidea</taxon>
        <taxon>Philodinida</taxon>
        <taxon>Philodinidae</taxon>
        <taxon>Rotaria</taxon>
    </lineage>
</organism>
<evidence type="ECO:0000256" key="1">
    <source>
        <dbReference type="SAM" id="MobiDB-lite"/>
    </source>
</evidence>
<evidence type="ECO:0000313" key="4">
    <source>
        <dbReference type="EMBL" id="CAF1004922.1"/>
    </source>
</evidence>
<dbReference type="Proteomes" id="UP000663864">
    <property type="component" value="Unassembled WGS sequence"/>
</dbReference>
<evidence type="ECO:0000313" key="5">
    <source>
        <dbReference type="EMBL" id="CAF3563160.1"/>
    </source>
</evidence>
<dbReference type="Proteomes" id="UP000663874">
    <property type="component" value="Unassembled WGS sequence"/>
</dbReference>
<dbReference type="EMBL" id="CAJOAX010001012">
    <property type="protein sequence ID" value="CAF3676353.1"/>
    <property type="molecule type" value="Genomic_DNA"/>
</dbReference>
<evidence type="ECO:0000313" key="2">
    <source>
        <dbReference type="EMBL" id="CAF0900761.1"/>
    </source>
</evidence>
<evidence type="ECO:0000313" key="3">
    <source>
        <dbReference type="EMBL" id="CAF0967790.1"/>
    </source>
</evidence>
<reference evidence="5" key="1">
    <citation type="submission" date="2021-02" db="EMBL/GenBank/DDBJ databases">
        <authorList>
            <person name="Nowell W R."/>
        </authorList>
    </citation>
    <scope>NUCLEOTIDE SEQUENCE</scope>
</reference>
<accession>A0A818KMU2</accession>
<dbReference type="EMBL" id="CAJOBE010000857">
    <property type="protein sequence ID" value="CAF3692604.1"/>
    <property type="molecule type" value="Genomic_DNA"/>
</dbReference>
<dbReference type="EMBL" id="CAJNOU010000347">
    <property type="protein sequence ID" value="CAF0967790.1"/>
    <property type="molecule type" value="Genomic_DNA"/>
</dbReference>
<name>A0A818KMU2_9BILA</name>
<gene>
    <name evidence="7" type="ORF">FNK824_LOCUS8612</name>
    <name evidence="5" type="ORF">JBS370_LOCUS1939</name>
    <name evidence="6" type="ORF">OTI717_LOCUS10917</name>
    <name evidence="4" type="ORF">RFH988_LOCUS14370</name>
    <name evidence="3" type="ORF">SEV965_LOCUS9081</name>
    <name evidence="2" type="ORF">ZHD862_LOCUS7373</name>
</gene>
<dbReference type="AlphaFoldDB" id="A0A818KMU2"/>
<sequence length="74" mass="8132">MTVNNTTNDNPRNPSHFQSGGKKLHRVASLTCQGLTAITSECLISKTTSNVTAYLRNGSPQALSIYLKIRNKRL</sequence>
<dbReference type="EMBL" id="CAJOBD010000071">
    <property type="protein sequence ID" value="CAF3563160.1"/>
    <property type="molecule type" value="Genomic_DNA"/>
</dbReference>
<dbReference type="Proteomes" id="UP000663823">
    <property type="component" value="Unassembled WGS sequence"/>
</dbReference>
<evidence type="ECO:0000313" key="6">
    <source>
        <dbReference type="EMBL" id="CAF3676353.1"/>
    </source>
</evidence>
<dbReference type="EMBL" id="CAJNOO010000663">
    <property type="protein sequence ID" value="CAF1004922.1"/>
    <property type="molecule type" value="Genomic_DNA"/>
</dbReference>
<proteinExistence type="predicted"/>
<dbReference type="EMBL" id="CAJNOT010000223">
    <property type="protein sequence ID" value="CAF0900761.1"/>
    <property type="molecule type" value="Genomic_DNA"/>
</dbReference>